<dbReference type="PATRIC" id="fig|1299331.3.peg.2652"/>
<protein>
    <submittedName>
        <fullName evidence="2">Uncharacterized protein</fullName>
    </submittedName>
</protein>
<comment type="caution">
    <text evidence="2">The sequence shown here is derived from an EMBL/GenBank/DDBJ whole genome shotgun (WGS) entry which is preliminary data.</text>
</comment>
<accession>X8CWG1</accession>
<evidence type="ECO:0000256" key="1">
    <source>
        <dbReference type="SAM" id="MobiDB-lite"/>
    </source>
</evidence>
<sequence length="57" mass="5462">MAAPPVGEPRCPPRNSEGDSAGGSELAGPPWRGGNSGYSSAVLSANASPAAYGSSSA</sequence>
<reference evidence="2 3" key="1">
    <citation type="submission" date="2013-12" db="EMBL/GenBank/DDBJ databases">
        <authorList>
            <person name="Zelazny A."/>
            <person name="Olivier K."/>
            <person name="Holland S."/>
            <person name="Lenaerts A."/>
            <person name="Ordway D."/>
            <person name="DeGroote M.A."/>
            <person name="Parker T."/>
            <person name="Sizemore C."/>
            <person name="Tallon L.J."/>
            <person name="Sadzewicz L.K."/>
            <person name="Sengamalay N."/>
            <person name="Fraser C.M."/>
            <person name="Hine E."/>
            <person name="Shefchek K.A."/>
            <person name="Das S.P."/>
            <person name="Tettelin H."/>
        </authorList>
    </citation>
    <scope>NUCLEOTIDE SEQUENCE [LARGE SCALE GENOMIC DNA]</scope>
    <source>
        <strain evidence="2 3">1956</strain>
    </source>
</reference>
<proteinExistence type="predicted"/>
<dbReference type="Proteomes" id="UP000020825">
    <property type="component" value="Unassembled WGS sequence"/>
</dbReference>
<feature type="region of interest" description="Disordered" evidence="1">
    <location>
        <begin position="1"/>
        <end position="40"/>
    </location>
</feature>
<gene>
    <name evidence="2" type="ORF">I550_2723</name>
</gene>
<dbReference type="AlphaFoldDB" id="X8CWG1"/>
<dbReference type="EMBL" id="JAOG01000001">
    <property type="protein sequence ID" value="EUA59575.1"/>
    <property type="molecule type" value="Genomic_DNA"/>
</dbReference>
<evidence type="ECO:0000313" key="3">
    <source>
        <dbReference type="Proteomes" id="UP000020825"/>
    </source>
</evidence>
<feature type="compositionally biased region" description="Pro residues" evidence="1">
    <location>
        <begin position="1"/>
        <end position="12"/>
    </location>
</feature>
<organism evidence="2 3">
    <name type="scientific">Mycobacterium intracellulare 1956</name>
    <dbReference type="NCBI Taxonomy" id="1299331"/>
    <lineage>
        <taxon>Bacteria</taxon>
        <taxon>Bacillati</taxon>
        <taxon>Actinomycetota</taxon>
        <taxon>Actinomycetes</taxon>
        <taxon>Mycobacteriales</taxon>
        <taxon>Mycobacteriaceae</taxon>
        <taxon>Mycobacterium</taxon>
        <taxon>Mycobacterium avium complex (MAC)</taxon>
    </lineage>
</organism>
<name>X8CWG1_MYCIT</name>
<evidence type="ECO:0000313" key="2">
    <source>
        <dbReference type="EMBL" id="EUA59575.1"/>
    </source>
</evidence>